<dbReference type="Pfam" id="PF06821">
    <property type="entry name" value="Ser_hydrolase"/>
    <property type="match status" value="1"/>
</dbReference>
<dbReference type="EMBL" id="AXCV01000413">
    <property type="protein sequence ID" value="KGO27511.1"/>
    <property type="molecule type" value="Genomic_DNA"/>
</dbReference>
<dbReference type="Gene3D" id="3.40.50.1820">
    <property type="entry name" value="alpha/beta hydrolase"/>
    <property type="match status" value="1"/>
</dbReference>
<dbReference type="SUPFAM" id="SSF53474">
    <property type="entry name" value="alpha/beta-Hydrolases"/>
    <property type="match status" value="1"/>
</dbReference>
<name>A0ABR4XPH6_9LACO</name>
<keyword evidence="2" id="KW-1185">Reference proteome</keyword>
<dbReference type="Proteomes" id="UP000030023">
    <property type="component" value="Unassembled WGS sequence"/>
</dbReference>
<evidence type="ECO:0008006" key="3">
    <source>
        <dbReference type="Google" id="ProtNLM"/>
    </source>
</evidence>
<dbReference type="InterPro" id="IPR029058">
    <property type="entry name" value="AB_hydrolase_fold"/>
</dbReference>
<gene>
    <name evidence="1" type="ORF">Q757_07795</name>
</gene>
<dbReference type="InterPro" id="IPR010662">
    <property type="entry name" value="RBBP9/YdeN"/>
</dbReference>
<sequence length="179" mass="20804">MRKIYLVHGYTASSRSHWFPWLQKRIGQRLICAQMPDPSHPKLQNWLDHLDNLIDDHQKMILIGHSLGCVTILRYLQNHELENVDLILVSAFADKVANLPELNEFVEKDLDFDDLKRKINKAYIISARNDQEVDYRHSDRLAQKLSCPFILMPDGGHFMASDGIKEFPLVLNLVRELSD</sequence>
<comment type="caution">
    <text evidence="1">The sequence shown here is derived from an EMBL/GenBank/DDBJ whole genome shotgun (WGS) entry which is preliminary data.</text>
</comment>
<dbReference type="PANTHER" id="PTHR15394:SF3">
    <property type="entry name" value="SERINE HYDROLASE RBBP9"/>
    <property type="match status" value="1"/>
</dbReference>
<evidence type="ECO:0000313" key="2">
    <source>
        <dbReference type="Proteomes" id="UP000030023"/>
    </source>
</evidence>
<dbReference type="PANTHER" id="PTHR15394">
    <property type="entry name" value="SERINE HYDROLASE RBBP9"/>
    <property type="match status" value="1"/>
</dbReference>
<reference evidence="1 2" key="1">
    <citation type="journal article" date="2014" name="Antonie Van Leeuwenhoek">
        <title>Oenococcus alcoholitolerans sp. nov., a lactic acid bacteria isolated from cachaca and ethanol fermentation processes.</title>
        <authorList>
            <person name="Badotti F."/>
            <person name="Moreira A.P."/>
            <person name="Tonon L.A."/>
            <person name="de Lucena B.T."/>
            <person name="Gomes Fde C."/>
            <person name="Kruger R."/>
            <person name="Thompson C.C."/>
            <person name="de Morais M.A.Jr."/>
            <person name="Rosa C.A."/>
            <person name="Thompson F.L."/>
        </authorList>
    </citation>
    <scope>NUCLEOTIDE SEQUENCE [LARGE SCALE GENOMIC DNA]</scope>
    <source>
        <strain evidence="1 2">UFRJ-M7.2.18</strain>
    </source>
</reference>
<accession>A0ABR4XPH6</accession>
<proteinExistence type="predicted"/>
<protein>
    <recommendedName>
        <fullName evidence="3">Esterase</fullName>
    </recommendedName>
</protein>
<evidence type="ECO:0000313" key="1">
    <source>
        <dbReference type="EMBL" id="KGO27511.1"/>
    </source>
</evidence>
<organism evidence="1 2">
    <name type="scientific">Oenococcus alcoholitolerans</name>
    <dbReference type="NCBI Taxonomy" id="931074"/>
    <lineage>
        <taxon>Bacteria</taxon>
        <taxon>Bacillati</taxon>
        <taxon>Bacillota</taxon>
        <taxon>Bacilli</taxon>
        <taxon>Lactobacillales</taxon>
        <taxon>Lactobacillaceae</taxon>
        <taxon>Oenococcus</taxon>
    </lineage>
</organism>